<evidence type="ECO:0000313" key="1">
    <source>
        <dbReference type="EMBL" id="RHN16223.1"/>
    </source>
</evidence>
<accession>A0A415UDQ6</accession>
<dbReference type="AlphaFoldDB" id="A0A415UDQ6"/>
<dbReference type="EMBL" id="QRQO01000006">
    <property type="protein sequence ID" value="RHN16223.1"/>
    <property type="molecule type" value="Genomic_DNA"/>
</dbReference>
<name>A0A415UDQ6_9FIRM</name>
<dbReference type="Proteomes" id="UP000283700">
    <property type="component" value="Unassembled WGS sequence"/>
</dbReference>
<sequence>MVNFWKEKGIHIYRCEKFIEELELKQIQDVSKLKENSPATNLDFVKNILSVPVPAKKKNLLPPLGSLLSLKKNNPTLKRITEIVQCAASSNEVKALFHSSFGKKQGTKYYQKIEKHLRKYYNEV</sequence>
<protein>
    <submittedName>
        <fullName evidence="1">Uncharacterized protein</fullName>
    </submittedName>
</protein>
<gene>
    <name evidence="1" type="ORF">DWZ29_03705</name>
</gene>
<organism evidence="1 2">
    <name type="scientific">Anaerobutyricum hallii</name>
    <dbReference type="NCBI Taxonomy" id="39488"/>
    <lineage>
        <taxon>Bacteria</taxon>
        <taxon>Bacillati</taxon>
        <taxon>Bacillota</taxon>
        <taxon>Clostridia</taxon>
        <taxon>Lachnospirales</taxon>
        <taxon>Lachnospiraceae</taxon>
        <taxon>Anaerobutyricum</taxon>
    </lineage>
</organism>
<proteinExistence type="predicted"/>
<comment type="caution">
    <text evidence="1">The sequence shown here is derived from an EMBL/GenBank/DDBJ whole genome shotgun (WGS) entry which is preliminary data.</text>
</comment>
<reference evidence="1 2" key="1">
    <citation type="submission" date="2018-08" db="EMBL/GenBank/DDBJ databases">
        <title>A genome reference for cultivated species of the human gut microbiota.</title>
        <authorList>
            <person name="Zou Y."/>
            <person name="Xue W."/>
            <person name="Luo G."/>
        </authorList>
    </citation>
    <scope>NUCLEOTIDE SEQUENCE [LARGE SCALE GENOMIC DNA]</scope>
    <source>
        <strain evidence="1 2">AF31-17AC</strain>
    </source>
</reference>
<evidence type="ECO:0000313" key="2">
    <source>
        <dbReference type="Proteomes" id="UP000283700"/>
    </source>
</evidence>